<name>Q8VWX8_CUCSA</name>
<dbReference type="AlphaFoldDB" id="Q8VWX8"/>
<protein>
    <submittedName>
        <fullName evidence="1">Uncharacterized protein</fullName>
    </submittedName>
</protein>
<accession>Q8VWX8</accession>
<evidence type="ECO:0000313" key="1">
    <source>
        <dbReference type="EMBL" id="AAL35980.1"/>
    </source>
</evidence>
<dbReference type="EMBL" id="AF104393">
    <property type="protein sequence ID" value="AAL35980.1"/>
    <property type="molecule type" value="mRNA"/>
</dbReference>
<organism evidence="1">
    <name type="scientific">Cucumis sativus</name>
    <name type="common">Cucumber</name>
    <dbReference type="NCBI Taxonomy" id="3659"/>
    <lineage>
        <taxon>Eukaryota</taxon>
        <taxon>Viridiplantae</taxon>
        <taxon>Streptophyta</taxon>
        <taxon>Embryophyta</taxon>
        <taxon>Tracheophyta</taxon>
        <taxon>Spermatophyta</taxon>
        <taxon>Magnoliopsida</taxon>
        <taxon>eudicotyledons</taxon>
        <taxon>Gunneridae</taxon>
        <taxon>Pentapetalae</taxon>
        <taxon>rosids</taxon>
        <taxon>fabids</taxon>
        <taxon>Cucurbitales</taxon>
        <taxon>Cucurbitaceae</taxon>
        <taxon>Benincaseae</taxon>
        <taxon>Cucumis</taxon>
    </lineage>
</organism>
<sequence>FPRFPSLTLISCSTGRDRLGFLLYRRGISDANEKFRSPWLFSCYFPCLFFWRRTKFRFVSYKIPDVVVCFVHRLQFDWGWCLRCGITSFVNNRVFTRLSRSLATVLLV</sequence>
<reference evidence="1" key="1">
    <citation type="submission" date="1998-11" db="EMBL/GenBank/DDBJ databases">
        <title>Male-specific mRNAs from cucumber floral buds isolated by differential display and differential hybridization.</title>
        <authorList>
            <person name="Kahana A."/>
            <person name="Silberstein L."/>
            <person name="Kessler N."/>
            <person name="Perl-Treves R."/>
        </authorList>
    </citation>
    <scope>NUCLEOTIDE SEQUENCE</scope>
    <source>
        <tissue evidence="1">Male and female floral buds</tissue>
    </source>
</reference>
<proteinExistence type="evidence at transcript level"/>
<feature type="non-terminal residue" evidence="1">
    <location>
        <position position="1"/>
    </location>
</feature>